<dbReference type="Proteomes" id="UP000464178">
    <property type="component" value="Chromosome"/>
</dbReference>
<keyword evidence="2" id="KW-1185">Reference proteome</keyword>
<evidence type="ECO:0000313" key="1">
    <source>
        <dbReference type="EMBL" id="VTR93160.1"/>
    </source>
</evidence>
<evidence type="ECO:0000313" key="2">
    <source>
        <dbReference type="Proteomes" id="UP000464178"/>
    </source>
</evidence>
<dbReference type="AlphaFoldDB" id="A0A6P2D132"/>
<dbReference type="EMBL" id="LR593886">
    <property type="protein sequence ID" value="VTR93160.1"/>
    <property type="molecule type" value="Genomic_DNA"/>
</dbReference>
<gene>
    <name evidence="1" type="ORF">SOIL9_45540</name>
</gene>
<dbReference type="RefSeq" id="WP_162667933.1">
    <property type="nucleotide sequence ID" value="NZ_LR593886.1"/>
</dbReference>
<reference evidence="1 2" key="1">
    <citation type="submission" date="2019-05" db="EMBL/GenBank/DDBJ databases">
        <authorList>
            <consortium name="Science for Life Laboratories"/>
        </authorList>
    </citation>
    <scope>NUCLEOTIDE SEQUENCE [LARGE SCALE GENOMIC DNA]</scope>
    <source>
        <strain evidence="1">Soil9</strain>
    </source>
</reference>
<name>A0A6P2D132_9BACT</name>
<proteinExistence type="predicted"/>
<sequence>MRFLVALGCALVVGGEVTAVDYDKVERRLTKEPVYQTKKPRYALLLFGKDAKLPVWVVLDGETVFVDRNGDGDLTGEGEKFAKEAECKAIEIKDPDGKTRYTIDRIQTDHSFYTAKVRQEREGKGVPPGLMAYVSIKGAAEYQQYCDIVEMRDSPKEAMLAHFHGPLTIAPMTINWKLPASTALRKGKNPPEFIANIGTMSEKHGCWVVVRTCDEKECAFPAGVRPMAEVEFPAATPEGAPIKKTYTLSGYRCGAAFRENLQVPDGVGAGKAKVRLSFDAWKDGRVAPSTFEIPVREPEVDTKDK</sequence>
<organism evidence="1 2">
    <name type="scientific">Gemmata massiliana</name>
    <dbReference type="NCBI Taxonomy" id="1210884"/>
    <lineage>
        <taxon>Bacteria</taxon>
        <taxon>Pseudomonadati</taxon>
        <taxon>Planctomycetota</taxon>
        <taxon>Planctomycetia</taxon>
        <taxon>Gemmatales</taxon>
        <taxon>Gemmataceae</taxon>
        <taxon>Gemmata</taxon>
    </lineage>
</organism>
<protein>
    <submittedName>
        <fullName evidence="1">Uncharacterized protein</fullName>
    </submittedName>
</protein>
<accession>A0A6P2D132</accession>
<dbReference type="KEGG" id="gms:SOIL9_45540"/>